<evidence type="ECO:0000313" key="2">
    <source>
        <dbReference type="EMBL" id="MEJ8855526.1"/>
    </source>
</evidence>
<dbReference type="EMBL" id="JBBKZS010000004">
    <property type="protein sequence ID" value="MEJ8855526.1"/>
    <property type="molecule type" value="Genomic_DNA"/>
</dbReference>
<evidence type="ECO:0000256" key="1">
    <source>
        <dbReference type="SAM" id="SignalP"/>
    </source>
</evidence>
<feature type="chain" id="PRO_5045177020" evidence="1">
    <location>
        <begin position="28"/>
        <end position="271"/>
    </location>
</feature>
<keyword evidence="1" id="KW-0732">Signal</keyword>
<reference evidence="2 3" key="1">
    <citation type="submission" date="2024-03" db="EMBL/GenBank/DDBJ databases">
        <title>Novel species of the genus Variovorax.</title>
        <authorList>
            <person name="Liu Q."/>
            <person name="Xin Y.-H."/>
        </authorList>
    </citation>
    <scope>NUCLEOTIDE SEQUENCE [LARGE SCALE GENOMIC DNA]</scope>
    <source>
        <strain evidence="2 3">KACC 18901</strain>
    </source>
</reference>
<dbReference type="RefSeq" id="WP_340335591.1">
    <property type="nucleotide sequence ID" value="NZ_JBBKZS010000004.1"/>
</dbReference>
<organism evidence="2 3">
    <name type="scientific">Variovorax robiniae</name>
    <dbReference type="NCBI Taxonomy" id="1836199"/>
    <lineage>
        <taxon>Bacteria</taxon>
        <taxon>Pseudomonadati</taxon>
        <taxon>Pseudomonadota</taxon>
        <taxon>Betaproteobacteria</taxon>
        <taxon>Burkholderiales</taxon>
        <taxon>Comamonadaceae</taxon>
        <taxon>Variovorax</taxon>
    </lineage>
</organism>
<keyword evidence="3" id="KW-1185">Reference proteome</keyword>
<sequence>MNFRPGSVAPIASLALAALFTAPTAQAQDDAEELAKKLSNPVAAMISVPFQYNYDHRYGTDDSGHKNVLNVQPVVPIELNAEWNVISRTIVPIVSQTNIQPGTSQTGLGDITQSLFFSPKAPGPGGLIWGVGPAFYLPTGTDSALSARKWGAGPTFVLLKQDGPWTYGMLANHIWAGGVDANRPAISNTFLQPFLSYTTKDAWTYGINTESTYDWKNKQWSVPLNLTVGKLIKVGKQPISLTGGLRYWAESPDSGPKDLGFRFVVTFLFPK</sequence>
<gene>
    <name evidence="2" type="ORF">WKW79_13155</name>
</gene>
<feature type="signal peptide" evidence="1">
    <location>
        <begin position="1"/>
        <end position="27"/>
    </location>
</feature>
<protein>
    <submittedName>
        <fullName evidence="2">Transporter</fullName>
    </submittedName>
</protein>
<comment type="caution">
    <text evidence="2">The sequence shown here is derived from an EMBL/GenBank/DDBJ whole genome shotgun (WGS) entry which is preliminary data.</text>
</comment>
<accession>A0ABU8X717</accession>
<dbReference type="Proteomes" id="UP001367030">
    <property type="component" value="Unassembled WGS sequence"/>
</dbReference>
<proteinExistence type="predicted"/>
<evidence type="ECO:0000313" key="3">
    <source>
        <dbReference type="Proteomes" id="UP001367030"/>
    </source>
</evidence>
<name>A0ABU8X717_9BURK</name>